<gene>
    <name evidence="3" type="ORF">GCM10022233_87870</name>
</gene>
<comment type="caution">
    <text evidence="3">The sequence shown here is derived from an EMBL/GenBank/DDBJ whole genome shotgun (WGS) entry which is preliminary data.</text>
</comment>
<accession>A0ABP7WMH7</accession>
<evidence type="ECO:0000313" key="4">
    <source>
        <dbReference type="Proteomes" id="UP001499984"/>
    </source>
</evidence>
<evidence type="ECO:0000259" key="2">
    <source>
        <dbReference type="Pfam" id="PF01695"/>
    </source>
</evidence>
<evidence type="ECO:0000313" key="3">
    <source>
        <dbReference type="EMBL" id="GAA4090961.1"/>
    </source>
</evidence>
<dbReference type="InterPro" id="IPR002611">
    <property type="entry name" value="IstB_ATP-bd"/>
</dbReference>
<keyword evidence="4" id="KW-1185">Reference proteome</keyword>
<evidence type="ECO:0000256" key="1">
    <source>
        <dbReference type="SAM" id="MobiDB-lite"/>
    </source>
</evidence>
<feature type="domain" description="IstB-like ATP-binding" evidence="2">
    <location>
        <begin position="80"/>
        <end position="135"/>
    </location>
</feature>
<sequence>MPGFPAGPRELGQGCAERIDPGWVGVMLQDHWAMSPGLAITWRAVVSFRPATRTWLLALVREAPCTPPTLNGLLCADTWAEQYRRPSVAIASNESFSGWPKAFTDPRLRMAIVDRLTFNGAGIQTGPDSCRLAHTKPKTNFAPDSPVRTWPDYPARAA</sequence>
<organism evidence="3 4">
    <name type="scientific">Streptomyces shaanxiensis</name>
    <dbReference type="NCBI Taxonomy" id="653357"/>
    <lineage>
        <taxon>Bacteria</taxon>
        <taxon>Bacillati</taxon>
        <taxon>Actinomycetota</taxon>
        <taxon>Actinomycetes</taxon>
        <taxon>Kitasatosporales</taxon>
        <taxon>Streptomycetaceae</taxon>
        <taxon>Streptomyces</taxon>
    </lineage>
</organism>
<dbReference type="EMBL" id="BAAAZY010000042">
    <property type="protein sequence ID" value="GAA4090961.1"/>
    <property type="molecule type" value="Genomic_DNA"/>
</dbReference>
<reference evidence="4" key="1">
    <citation type="journal article" date="2019" name="Int. J. Syst. Evol. Microbiol.">
        <title>The Global Catalogue of Microorganisms (GCM) 10K type strain sequencing project: providing services to taxonomists for standard genome sequencing and annotation.</title>
        <authorList>
            <consortium name="The Broad Institute Genomics Platform"/>
            <consortium name="The Broad Institute Genome Sequencing Center for Infectious Disease"/>
            <person name="Wu L."/>
            <person name="Ma J."/>
        </authorList>
    </citation>
    <scope>NUCLEOTIDE SEQUENCE [LARGE SCALE GENOMIC DNA]</scope>
    <source>
        <strain evidence="4">JCM 16925</strain>
    </source>
</reference>
<name>A0ABP7WMH7_9ACTN</name>
<protein>
    <recommendedName>
        <fullName evidence="2">IstB-like ATP-binding domain-containing protein</fullName>
    </recommendedName>
</protein>
<dbReference type="Proteomes" id="UP001499984">
    <property type="component" value="Unassembled WGS sequence"/>
</dbReference>
<dbReference type="Pfam" id="PF01695">
    <property type="entry name" value="IstB_IS21"/>
    <property type="match status" value="1"/>
</dbReference>
<feature type="region of interest" description="Disordered" evidence="1">
    <location>
        <begin position="136"/>
        <end position="158"/>
    </location>
</feature>
<proteinExistence type="predicted"/>